<feature type="region of interest" description="Disordered" evidence="3">
    <location>
        <begin position="93"/>
        <end position="138"/>
    </location>
</feature>
<reference evidence="6" key="1">
    <citation type="journal article" date="2019" name="Int. J. Syst. Evol. Microbiol.">
        <title>The Global Catalogue of Microorganisms (GCM) 10K type strain sequencing project: providing services to taxonomists for standard genome sequencing and annotation.</title>
        <authorList>
            <consortium name="The Broad Institute Genomics Platform"/>
            <consortium name="The Broad Institute Genome Sequencing Center for Infectious Disease"/>
            <person name="Wu L."/>
            <person name="Ma J."/>
        </authorList>
    </citation>
    <scope>NUCLEOTIDE SEQUENCE [LARGE SCALE GENOMIC DNA]</scope>
    <source>
        <strain evidence="6">JCM 12393</strain>
    </source>
</reference>
<dbReference type="Gene3D" id="3.10.180.10">
    <property type="entry name" value="2,3-Dihydroxybiphenyl 1,2-Dioxygenase, domain 1"/>
    <property type="match status" value="1"/>
</dbReference>
<organism evidence="5 6">
    <name type="scientific">Kitasatospora putterlickiae</name>
    <dbReference type="NCBI Taxonomy" id="221725"/>
    <lineage>
        <taxon>Bacteria</taxon>
        <taxon>Bacillati</taxon>
        <taxon>Actinomycetota</taxon>
        <taxon>Actinomycetes</taxon>
        <taxon>Kitasatosporales</taxon>
        <taxon>Streptomycetaceae</taxon>
        <taxon>Kitasatospora</taxon>
    </lineage>
</organism>
<evidence type="ECO:0000313" key="6">
    <source>
        <dbReference type="Proteomes" id="UP001499863"/>
    </source>
</evidence>
<comment type="caution">
    <text evidence="5">The sequence shown here is derived from an EMBL/GenBank/DDBJ whole genome shotgun (WGS) entry which is preliminary data.</text>
</comment>
<dbReference type="Proteomes" id="UP001499863">
    <property type="component" value="Unassembled WGS sequence"/>
</dbReference>
<evidence type="ECO:0000256" key="1">
    <source>
        <dbReference type="ARBA" id="ARBA00023251"/>
    </source>
</evidence>
<keyword evidence="2" id="KW-0175">Coiled coil</keyword>
<dbReference type="SUPFAM" id="SSF54593">
    <property type="entry name" value="Glyoxalase/Bleomycin resistance protein/Dihydroxybiphenyl dioxygenase"/>
    <property type="match status" value="1"/>
</dbReference>
<evidence type="ECO:0000259" key="4">
    <source>
        <dbReference type="Pfam" id="PF11716"/>
    </source>
</evidence>
<dbReference type="InterPro" id="IPR029068">
    <property type="entry name" value="Glyas_Bleomycin-R_OHBP_Dase"/>
</dbReference>
<feature type="coiled-coil region" evidence="2">
    <location>
        <begin position="373"/>
        <end position="405"/>
    </location>
</feature>
<dbReference type="CDD" id="cd08349">
    <property type="entry name" value="BLMA_like"/>
    <property type="match status" value="1"/>
</dbReference>
<gene>
    <name evidence="5" type="ORF">GCM10009639_21450</name>
</gene>
<dbReference type="Pfam" id="PF11716">
    <property type="entry name" value="MDMPI_N"/>
    <property type="match status" value="1"/>
</dbReference>
<feature type="domain" description="Mycothiol-dependent maleylpyruvate isomerase metal-binding" evidence="4">
    <location>
        <begin position="20"/>
        <end position="124"/>
    </location>
</feature>
<sequence length="407" mass="44120">MPVPSRGLVITENTHARPPAERSELADVVDALSFTQWNPPSVRAGWRVRGVTKHMSMGFRRRIPALASARGHDVPHGLDITFALGLDHRAPVERPRPRLPASLRAARGSSGPAWTPPNRAPPTPAGRTEAVGGRSPGRARSCYSLRTDVVFPASTSDRKRPIRGQPGVKSAGMVESTVPILPCQALPPVLEFYSALGFEVTLHQRSPSPYAVVQRGAIQLHFFGMKQYDPGASYSTCLVRTDDVDALHAAFQEGLRSAYGRVPTRGLPRIGPVGDTSHGVRQFLVTDPGGNCLRIGQPIRADQRHQPAPEEPFAKALHHAALFADSKEDPAAAARVLDRALARPDGPPPPVLLFRILALRADLSHRLADGASAESFTRRAEVVAAELTEEERESVRDDLKRLADVLL</sequence>
<proteinExistence type="predicted"/>
<evidence type="ECO:0000313" key="5">
    <source>
        <dbReference type="EMBL" id="GAA1391517.1"/>
    </source>
</evidence>
<dbReference type="EMBL" id="BAAAKJ010000112">
    <property type="protein sequence ID" value="GAA1391517.1"/>
    <property type="molecule type" value="Genomic_DNA"/>
</dbReference>
<keyword evidence="1" id="KW-0046">Antibiotic resistance</keyword>
<protein>
    <recommendedName>
        <fullName evidence="4">Mycothiol-dependent maleylpyruvate isomerase metal-binding domain-containing protein</fullName>
    </recommendedName>
</protein>
<evidence type="ECO:0000256" key="2">
    <source>
        <dbReference type="SAM" id="Coils"/>
    </source>
</evidence>
<feature type="compositionally biased region" description="Low complexity" evidence="3">
    <location>
        <begin position="99"/>
        <end position="113"/>
    </location>
</feature>
<accession>A0ABP4IIC0</accession>
<dbReference type="InterPro" id="IPR000335">
    <property type="entry name" value="Bleomycin-R"/>
</dbReference>
<name>A0ABP4IIC0_9ACTN</name>
<dbReference type="InterPro" id="IPR034660">
    <property type="entry name" value="DinB/YfiT-like"/>
</dbReference>
<evidence type="ECO:0000256" key="3">
    <source>
        <dbReference type="SAM" id="MobiDB-lite"/>
    </source>
</evidence>
<feature type="compositionally biased region" description="Pro residues" evidence="3">
    <location>
        <begin position="114"/>
        <end position="124"/>
    </location>
</feature>
<keyword evidence="6" id="KW-1185">Reference proteome</keyword>
<dbReference type="InterPro" id="IPR024344">
    <property type="entry name" value="MDMPI_metal-binding"/>
</dbReference>
<dbReference type="SUPFAM" id="SSF109854">
    <property type="entry name" value="DinB/YfiT-like putative metalloenzymes"/>
    <property type="match status" value="1"/>
</dbReference>